<comment type="similarity">
    <text evidence="8">Belongs to the RING-type zinc finger family. ATL subfamily.</text>
</comment>
<proteinExistence type="inferred from homology"/>
<evidence type="ECO:0000256" key="3">
    <source>
        <dbReference type="ARBA" id="ARBA00012483"/>
    </source>
</evidence>
<dbReference type="PANTHER" id="PTHR14155:SF627">
    <property type="entry name" value="OS06G0192800 PROTEIN"/>
    <property type="match status" value="1"/>
</dbReference>
<keyword evidence="12" id="KW-1185">Reference proteome</keyword>
<gene>
    <name evidence="11" type="ORF">V6N12_064517</name>
</gene>
<evidence type="ECO:0000256" key="5">
    <source>
        <dbReference type="ARBA" id="ARBA00022771"/>
    </source>
</evidence>
<dbReference type="InterPro" id="IPR053238">
    <property type="entry name" value="RING-H2_zinc_finger"/>
</dbReference>
<evidence type="ECO:0000256" key="1">
    <source>
        <dbReference type="ARBA" id="ARBA00000900"/>
    </source>
</evidence>
<dbReference type="EC" id="2.3.2.27" evidence="3"/>
<comment type="pathway">
    <text evidence="2">Protein modification; protein ubiquitination.</text>
</comment>
<dbReference type="InterPro" id="IPR013083">
    <property type="entry name" value="Znf_RING/FYVE/PHD"/>
</dbReference>
<evidence type="ECO:0000256" key="7">
    <source>
        <dbReference type="ARBA" id="ARBA00022833"/>
    </source>
</evidence>
<dbReference type="Proteomes" id="UP001472677">
    <property type="component" value="Unassembled WGS sequence"/>
</dbReference>
<organism evidence="11 12">
    <name type="scientific">Hibiscus sabdariffa</name>
    <name type="common">roselle</name>
    <dbReference type="NCBI Taxonomy" id="183260"/>
    <lineage>
        <taxon>Eukaryota</taxon>
        <taxon>Viridiplantae</taxon>
        <taxon>Streptophyta</taxon>
        <taxon>Embryophyta</taxon>
        <taxon>Tracheophyta</taxon>
        <taxon>Spermatophyta</taxon>
        <taxon>Magnoliopsida</taxon>
        <taxon>eudicotyledons</taxon>
        <taxon>Gunneridae</taxon>
        <taxon>Pentapetalae</taxon>
        <taxon>rosids</taxon>
        <taxon>malvids</taxon>
        <taxon>Malvales</taxon>
        <taxon>Malvaceae</taxon>
        <taxon>Malvoideae</taxon>
        <taxon>Hibiscus</taxon>
    </lineage>
</organism>
<keyword evidence="7" id="KW-0862">Zinc</keyword>
<evidence type="ECO:0000256" key="6">
    <source>
        <dbReference type="ARBA" id="ARBA00022786"/>
    </source>
</evidence>
<comment type="catalytic activity">
    <reaction evidence="1">
        <text>S-ubiquitinyl-[E2 ubiquitin-conjugating enzyme]-L-cysteine + [acceptor protein]-L-lysine = [E2 ubiquitin-conjugating enzyme]-L-cysteine + N(6)-ubiquitinyl-[acceptor protein]-L-lysine.</text>
        <dbReference type="EC" id="2.3.2.27"/>
    </reaction>
</comment>
<dbReference type="SUPFAM" id="SSF57850">
    <property type="entry name" value="RING/U-box"/>
    <property type="match status" value="1"/>
</dbReference>
<dbReference type="SMART" id="SM00184">
    <property type="entry name" value="RING"/>
    <property type="match status" value="1"/>
</dbReference>
<keyword evidence="6" id="KW-0833">Ubl conjugation pathway</keyword>
<evidence type="ECO:0000256" key="8">
    <source>
        <dbReference type="ARBA" id="ARBA00024209"/>
    </source>
</evidence>
<comment type="caution">
    <text evidence="11">The sequence shown here is derived from an EMBL/GenBank/DDBJ whole genome shotgun (WGS) entry which is preliminary data.</text>
</comment>
<evidence type="ECO:0000313" key="11">
    <source>
        <dbReference type="EMBL" id="KAK8596016.1"/>
    </source>
</evidence>
<dbReference type="InterPro" id="IPR001841">
    <property type="entry name" value="Znf_RING"/>
</dbReference>
<keyword evidence="4" id="KW-0479">Metal-binding</keyword>
<evidence type="ECO:0000313" key="12">
    <source>
        <dbReference type="Proteomes" id="UP001472677"/>
    </source>
</evidence>
<evidence type="ECO:0000256" key="2">
    <source>
        <dbReference type="ARBA" id="ARBA00004906"/>
    </source>
</evidence>
<keyword evidence="5 9" id="KW-0863">Zinc-finger</keyword>
<dbReference type="EMBL" id="JBBPBM010000002">
    <property type="protein sequence ID" value="KAK8596016.1"/>
    <property type="molecule type" value="Genomic_DNA"/>
</dbReference>
<feature type="domain" description="RING-type" evidence="10">
    <location>
        <begin position="112"/>
        <end position="154"/>
    </location>
</feature>
<reference evidence="11 12" key="1">
    <citation type="journal article" date="2024" name="G3 (Bethesda)">
        <title>Genome assembly of Hibiscus sabdariffa L. provides insights into metabolisms of medicinal natural products.</title>
        <authorList>
            <person name="Kim T."/>
        </authorList>
    </citation>
    <scope>NUCLEOTIDE SEQUENCE [LARGE SCALE GENOMIC DNA]</scope>
    <source>
        <strain evidence="11">TK-2024</strain>
        <tissue evidence="11">Old leaves</tissue>
    </source>
</reference>
<sequence length="164" mass="18677">MDMVKQIATLEAEILNRLRHWGRYSTFDGSYDPRTTTGKSDKESTDWMMCDAMKTELAMSRAHETNRDFGTTFMEVQWEVAIELGRILAETIDPAIAGTDGVKIEGEEGGACGICLEDMERGEEVRAMGVCGHKFHDHCIFQWIKRKQNCPLCRCALEPKKYTF</sequence>
<evidence type="ECO:0000256" key="9">
    <source>
        <dbReference type="PROSITE-ProRule" id="PRU00175"/>
    </source>
</evidence>
<dbReference type="Gene3D" id="3.30.40.10">
    <property type="entry name" value="Zinc/RING finger domain, C3HC4 (zinc finger)"/>
    <property type="match status" value="1"/>
</dbReference>
<name>A0ABR2G682_9ROSI</name>
<accession>A0ABR2G682</accession>
<dbReference type="Pfam" id="PF13639">
    <property type="entry name" value="zf-RING_2"/>
    <property type="match status" value="1"/>
</dbReference>
<dbReference type="PANTHER" id="PTHR14155">
    <property type="entry name" value="RING FINGER DOMAIN-CONTAINING"/>
    <property type="match status" value="1"/>
</dbReference>
<dbReference type="CDD" id="cd16454">
    <property type="entry name" value="RING-H2_PA-TM-RING"/>
    <property type="match status" value="1"/>
</dbReference>
<protein>
    <recommendedName>
        <fullName evidence="3">RING-type E3 ubiquitin transferase</fullName>
        <ecNumber evidence="3">2.3.2.27</ecNumber>
    </recommendedName>
</protein>
<dbReference type="PROSITE" id="PS50089">
    <property type="entry name" value="ZF_RING_2"/>
    <property type="match status" value="1"/>
</dbReference>
<evidence type="ECO:0000256" key="4">
    <source>
        <dbReference type="ARBA" id="ARBA00022723"/>
    </source>
</evidence>
<evidence type="ECO:0000259" key="10">
    <source>
        <dbReference type="PROSITE" id="PS50089"/>
    </source>
</evidence>